<dbReference type="GO" id="GO:0006950">
    <property type="term" value="P:response to stress"/>
    <property type="evidence" value="ECO:0007669"/>
    <property type="project" value="UniProtKB-ARBA"/>
</dbReference>
<evidence type="ECO:0000256" key="3">
    <source>
        <dbReference type="SAM" id="MobiDB-lite"/>
    </source>
</evidence>
<dbReference type="EMBL" id="JADFTS010000003">
    <property type="protein sequence ID" value="KAF9616322.1"/>
    <property type="molecule type" value="Genomic_DNA"/>
</dbReference>
<comment type="subcellular location">
    <subcellularLocation>
        <location evidence="1">Nucleus</location>
    </subcellularLocation>
</comment>
<evidence type="ECO:0000256" key="2">
    <source>
        <dbReference type="ARBA" id="ARBA00023242"/>
    </source>
</evidence>
<evidence type="ECO:0000256" key="1">
    <source>
        <dbReference type="ARBA" id="ARBA00004123"/>
    </source>
</evidence>
<protein>
    <submittedName>
        <fullName evidence="4">Uncharacterized protein</fullName>
    </submittedName>
</protein>
<keyword evidence="2" id="KW-0539">Nucleus</keyword>
<dbReference type="PANTHER" id="PTHR33172:SF91">
    <property type="entry name" value="PROTEIN OXIDATIVE STRESS 3 LIKE 5"/>
    <property type="match status" value="1"/>
</dbReference>
<organism evidence="4 5">
    <name type="scientific">Coptis chinensis</name>
    <dbReference type="NCBI Taxonomy" id="261450"/>
    <lineage>
        <taxon>Eukaryota</taxon>
        <taxon>Viridiplantae</taxon>
        <taxon>Streptophyta</taxon>
        <taxon>Embryophyta</taxon>
        <taxon>Tracheophyta</taxon>
        <taxon>Spermatophyta</taxon>
        <taxon>Magnoliopsida</taxon>
        <taxon>Ranunculales</taxon>
        <taxon>Ranunculaceae</taxon>
        <taxon>Coptidoideae</taxon>
        <taxon>Coptis</taxon>
    </lineage>
</organism>
<dbReference type="PANTHER" id="PTHR33172">
    <property type="entry name" value="OS08G0516900 PROTEIN"/>
    <property type="match status" value="1"/>
</dbReference>
<dbReference type="AlphaFoldDB" id="A0A835IGY6"/>
<dbReference type="InterPro" id="IPR051992">
    <property type="entry name" value="OxStress_Response_Reg"/>
</dbReference>
<gene>
    <name evidence="4" type="ORF">IFM89_029098</name>
</gene>
<reference evidence="4 5" key="1">
    <citation type="submission" date="2020-10" db="EMBL/GenBank/DDBJ databases">
        <title>The Coptis chinensis genome and diversification of protoberbering-type alkaloids.</title>
        <authorList>
            <person name="Wang B."/>
            <person name="Shu S."/>
            <person name="Song C."/>
            <person name="Liu Y."/>
        </authorList>
    </citation>
    <scope>NUCLEOTIDE SEQUENCE [LARGE SCALE GENOMIC DNA]</scope>
    <source>
        <strain evidence="4">HL-2020</strain>
        <tissue evidence="4">Leaf</tissue>
    </source>
</reference>
<feature type="region of interest" description="Disordered" evidence="3">
    <location>
        <begin position="156"/>
        <end position="213"/>
    </location>
</feature>
<dbReference type="Proteomes" id="UP000631114">
    <property type="component" value="Unassembled WGS sequence"/>
</dbReference>
<dbReference type="OrthoDB" id="696276at2759"/>
<evidence type="ECO:0000313" key="5">
    <source>
        <dbReference type="Proteomes" id="UP000631114"/>
    </source>
</evidence>
<keyword evidence="5" id="KW-1185">Reference proteome</keyword>
<proteinExistence type="predicted"/>
<sequence length="213" mass="23910">MSVLCRKRPTVVIQQEGDVGGASSSLSSPPTVYISKHSSCILEIKDTVLKSGDDHLGISKVEKMKKKKKVLWVPWDHLKNLFLSNNRLGSQNREKVLASQRGLSNFYAGKSKSFANLLEVTTIAELAKPENPYNKRRRSVMASKWHATGRTYYSSLDLPSTPATNDHDQQAQRNNGEMYKKKTKKNVSKSSLLNHEHKIKKCLVSPSDDTQRG</sequence>
<dbReference type="GO" id="GO:0005634">
    <property type="term" value="C:nucleus"/>
    <property type="evidence" value="ECO:0007669"/>
    <property type="project" value="UniProtKB-SubCell"/>
</dbReference>
<name>A0A835IGY6_9MAGN</name>
<accession>A0A835IGY6</accession>
<evidence type="ECO:0000313" key="4">
    <source>
        <dbReference type="EMBL" id="KAF9616322.1"/>
    </source>
</evidence>
<comment type="caution">
    <text evidence="4">The sequence shown here is derived from an EMBL/GenBank/DDBJ whole genome shotgun (WGS) entry which is preliminary data.</text>
</comment>